<dbReference type="Pfam" id="PF09339">
    <property type="entry name" value="HTH_IclR"/>
    <property type="match status" value="1"/>
</dbReference>
<dbReference type="SMART" id="SM00346">
    <property type="entry name" value="HTH_ICLR"/>
    <property type="match status" value="1"/>
</dbReference>
<comment type="caution">
    <text evidence="6">The sequence shown here is derived from an EMBL/GenBank/DDBJ whole genome shotgun (WGS) entry which is preliminary data.</text>
</comment>
<proteinExistence type="predicted"/>
<dbReference type="InterPro" id="IPR050707">
    <property type="entry name" value="HTH_MetabolicPath_Reg"/>
</dbReference>
<keyword evidence="7" id="KW-1185">Reference proteome</keyword>
<evidence type="ECO:0000256" key="2">
    <source>
        <dbReference type="ARBA" id="ARBA00023125"/>
    </source>
</evidence>
<evidence type="ECO:0000313" key="6">
    <source>
        <dbReference type="EMBL" id="MET4582657.1"/>
    </source>
</evidence>
<dbReference type="InterPro" id="IPR036390">
    <property type="entry name" value="WH_DNA-bd_sf"/>
</dbReference>
<dbReference type="SUPFAM" id="SSF55781">
    <property type="entry name" value="GAF domain-like"/>
    <property type="match status" value="1"/>
</dbReference>
<protein>
    <submittedName>
        <fullName evidence="6">IclR family KDG regulon transcriptional repressor</fullName>
    </submittedName>
</protein>
<dbReference type="Gene3D" id="1.10.10.10">
    <property type="entry name" value="Winged helix-like DNA-binding domain superfamily/Winged helix DNA-binding domain"/>
    <property type="match status" value="1"/>
</dbReference>
<organism evidence="6 7">
    <name type="scientific">Conyzicola nivalis</name>
    <dbReference type="NCBI Taxonomy" id="1477021"/>
    <lineage>
        <taxon>Bacteria</taxon>
        <taxon>Bacillati</taxon>
        <taxon>Actinomycetota</taxon>
        <taxon>Actinomycetes</taxon>
        <taxon>Micrococcales</taxon>
        <taxon>Microbacteriaceae</taxon>
        <taxon>Conyzicola</taxon>
    </lineage>
</organism>
<dbReference type="InterPro" id="IPR036388">
    <property type="entry name" value="WH-like_DNA-bd_sf"/>
</dbReference>
<evidence type="ECO:0000256" key="3">
    <source>
        <dbReference type="ARBA" id="ARBA00023163"/>
    </source>
</evidence>
<dbReference type="InterPro" id="IPR029016">
    <property type="entry name" value="GAF-like_dom_sf"/>
</dbReference>
<dbReference type="Pfam" id="PF01614">
    <property type="entry name" value="IclR_C"/>
    <property type="match status" value="1"/>
</dbReference>
<name>A0ABV2QQ54_9MICO</name>
<dbReference type="SUPFAM" id="SSF46785">
    <property type="entry name" value="Winged helix' DNA-binding domain"/>
    <property type="match status" value="1"/>
</dbReference>
<feature type="domain" description="HTH iclR-type" evidence="4">
    <location>
        <begin position="18"/>
        <end position="80"/>
    </location>
</feature>
<sequence>MTPDQSDTGVDSDKRDKSDMVEKALSLLVLLGDSAQGASATELAGAADLPFSTTHRLLRSLSRQGFVAFDPASKRYTLGIRVFQLGQRVSNANGFAGASLPVLRSLTERTREASILGVRDGSHVLTVSKVDGPQAFRVTSDPGTHSPLHTTALGKVLVAFADDWEHLVDSLDLFARTDTTITERAVFRADIEGVRERGYSTMREENEVGMHALAVPVHAIDGRVVAAVAIAAPVFRLPFDDLLALLPPLTSAAAEMSVRLPLP</sequence>
<dbReference type="PROSITE" id="PS51077">
    <property type="entry name" value="HTH_ICLR"/>
    <property type="match status" value="1"/>
</dbReference>
<reference evidence="6 7" key="1">
    <citation type="submission" date="2024-06" db="EMBL/GenBank/DDBJ databases">
        <title>Sorghum-associated microbial communities from plants grown in Nebraska, USA.</title>
        <authorList>
            <person name="Schachtman D."/>
        </authorList>
    </citation>
    <scope>NUCLEOTIDE SEQUENCE [LARGE SCALE GENOMIC DNA]</scope>
    <source>
        <strain evidence="6 7">2857</strain>
    </source>
</reference>
<dbReference type="InterPro" id="IPR005471">
    <property type="entry name" value="Tscrpt_reg_IclR_N"/>
</dbReference>
<evidence type="ECO:0000259" key="4">
    <source>
        <dbReference type="PROSITE" id="PS51077"/>
    </source>
</evidence>
<dbReference type="PANTHER" id="PTHR30136">
    <property type="entry name" value="HELIX-TURN-HELIX TRANSCRIPTIONAL REGULATOR, ICLR FAMILY"/>
    <property type="match status" value="1"/>
</dbReference>
<dbReference type="PROSITE" id="PS51078">
    <property type="entry name" value="ICLR_ED"/>
    <property type="match status" value="1"/>
</dbReference>
<dbReference type="RefSeq" id="WP_354024835.1">
    <property type="nucleotide sequence ID" value="NZ_JBEPSJ010000002.1"/>
</dbReference>
<feature type="domain" description="IclR-ED" evidence="5">
    <location>
        <begin position="81"/>
        <end position="262"/>
    </location>
</feature>
<evidence type="ECO:0000313" key="7">
    <source>
        <dbReference type="Proteomes" id="UP001549257"/>
    </source>
</evidence>
<evidence type="ECO:0000259" key="5">
    <source>
        <dbReference type="PROSITE" id="PS51078"/>
    </source>
</evidence>
<dbReference type="EMBL" id="JBEPSJ010000002">
    <property type="protein sequence ID" value="MET4582657.1"/>
    <property type="molecule type" value="Genomic_DNA"/>
</dbReference>
<keyword evidence="3" id="KW-0804">Transcription</keyword>
<evidence type="ECO:0000256" key="1">
    <source>
        <dbReference type="ARBA" id="ARBA00023015"/>
    </source>
</evidence>
<dbReference type="PANTHER" id="PTHR30136:SF35">
    <property type="entry name" value="HTH-TYPE TRANSCRIPTIONAL REGULATOR RV1719"/>
    <property type="match status" value="1"/>
</dbReference>
<gene>
    <name evidence="6" type="ORF">ABIE21_002167</name>
</gene>
<dbReference type="Proteomes" id="UP001549257">
    <property type="component" value="Unassembled WGS sequence"/>
</dbReference>
<accession>A0ABV2QQ54</accession>
<keyword evidence="1" id="KW-0805">Transcription regulation</keyword>
<keyword evidence="2" id="KW-0238">DNA-binding</keyword>
<dbReference type="InterPro" id="IPR014757">
    <property type="entry name" value="Tscrpt_reg_IclR_C"/>
</dbReference>
<dbReference type="Gene3D" id="3.30.450.40">
    <property type="match status" value="1"/>
</dbReference>